<protein>
    <submittedName>
        <fullName evidence="1">Uncharacterized protein</fullName>
    </submittedName>
</protein>
<reference evidence="1" key="1">
    <citation type="submission" date="2021-01" db="EMBL/GenBank/DDBJ databases">
        <authorList>
            <person name="Corre E."/>
            <person name="Pelletier E."/>
            <person name="Niang G."/>
            <person name="Scheremetjew M."/>
            <person name="Finn R."/>
            <person name="Kale V."/>
            <person name="Holt S."/>
            <person name="Cochrane G."/>
            <person name="Meng A."/>
            <person name="Brown T."/>
            <person name="Cohen L."/>
        </authorList>
    </citation>
    <scope>NUCLEOTIDE SEQUENCE</scope>
    <source>
        <strain evidence="1">CCMP125</strain>
    </source>
</reference>
<dbReference type="EMBL" id="HBHT01004583">
    <property type="protein sequence ID" value="CAD9945996.1"/>
    <property type="molecule type" value="Transcribed_RNA"/>
</dbReference>
<sequence length="149" mass="16855">MRSIGLFAVRDGATMYSTFYVAPKAADFLVEEHGVERNTAELGCALAIPMVTQILTAPIHIHAMDYFNKPTATFAERIDAIKGEFNTVSFARGLRILPAFGIGSFSNNKFRELFIRQTDEEKLLQRRVTRFIETRLTRNNDEKRGRAPA</sequence>
<proteinExistence type="predicted"/>
<name>A0A6U2XS05_9STRA</name>
<dbReference type="InterPro" id="IPR038781">
    <property type="entry name" value="C365.16-ike"/>
</dbReference>
<dbReference type="EMBL" id="HBHT01004586">
    <property type="protein sequence ID" value="CAD9946002.1"/>
    <property type="molecule type" value="Transcribed_RNA"/>
</dbReference>
<accession>A0A6U2XS05</accession>
<dbReference type="GO" id="GO:0005739">
    <property type="term" value="C:mitochondrion"/>
    <property type="evidence" value="ECO:0007669"/>
    <property type="project" value="TreeGrafter"/>
</dbReference>
<dbReference type="AlphaFoldDB" id="A0A6U2XS05"/>
<evidence type="ECO:0000313" key="1">
    <source>
        <dbReference type="EMBL" id="CAD9945996.1"/>
    </source>
</evidence>
<organism evidence="1">
    <name type="scientific">Entomoneis paludosa</name>
    <dbReference type="NCBI Taxonomy" id="265537"/>
    <lineage>
        <taxon>Eukaryota</taxon>
        <taxon>Sar</taxon>
        <taxon>Stramenopiles</taxon>
        <taxon>Ochrophyta</taxon>
        <taxon>Bacillariophyta</taxon>
        <taxon>Bacillariophyceae</taxon>
        <taxon>Bacillariophycidae</taxon>
        <taxon>Entomoneidaceae</taxon>
        <taxon>Entomoneis</taxon>
    </lineage>
</organism>
<dbReference type="PANTHER" id="PTHR37845">
    <property type="entry name" value="SEQUENCE ORPHAN"/>
    <property type="match status" value="1"/>
</dbReference>
<gene>
    <name evidence="1" type="ORF">APAL1065_LOCUS3081</name>
    <name evidence="2" type="ORF">APAL1065_LOCUS3084</name>
</gene>
<evidence type="ECO:0000313" key="2">
    <source>
        <dbReference type="EMBL" id="CAD9946002.1"/>
    </source>
</evidence>
<dbReference type="PANTHER" id="PTHR37845:SF1">
    <property type="entry name" value="SEQUENCE ORPHAN"/>
    <property type="match status" value="1"/>
</dbReference>